<gene>
    <name evidence="2" type="ORF">SAMN04488007_2055</name>
</gene>
<evidence type="ECO:0000259" key="1">
    <source>
        <dbReference type="Pfam" id="PF25302"/>
    </source>
</evidence>
<dbReference type="NCBIfam" id="NF047619">
    <property type="entry name" value="NADase_discoid"/>
    <property type="match status" value="1"/>
</dbReference>
<reference evidence="3" key="1">
    <citation type="submission" date="2016-11" db="EMBL/GenBank/DDBJ databases">
        <authorList>
            <person name="Varghese N."/>
            <person name="Submissions S."/>
        </authorList>
    </citation>
    <scope>NUCLEOTIDE SEQUENCE [LARGE SCALE GENOMIC DNA]</scope>
    <source>
        <strain evidence="3">DSM 16478</strain>
    </source>
</reference>
<evidence type="ECO:0000313" key="3">
    <source>
        <dbReference type="Proteomes" id="UP000184314"/>
    </source>
</evidence>
<dbReference type="OrthoDB" id="9784548at2"/>
<sequence length="284" mass="32807">MKRTILLFFSIYFIVQLSVFTQEPPTLEPRIETAYNFEDKKELWSTCESLFTDMTVWNNYDEDERNKLTSKCGALGYSEACENMWSIVCGDDWTDEGYNISHLDDTTAFCKVSSALQPQNGNLYDYSSISDLSYATAWVEGVEGDGIGEYVEFSFPAQHPRITTIKIANGYIKDKTTWKNNSRVRQLKVCVNDTEFAILNLRDVYAEQVYEIPTIGFEITYRGYNDDGTSWYKYKDENGNTFKSYNKEIESGDTIRFEIISVYKGDKYDDTAITEIYFSGLDVY</sequence>
<dbReference type="STRING" id="228958.SAMN04488007_2055"/>
<evidence type="ECO:0000313" key="2">
    <source>
        <dbReference type="EMBL" id="SHJ95081.1"/>
    </source>
</evidence>
<dbReference type="Proteomes" id="UP000184314">
    <property type="component" value="Unassembled WGS sequence"/>
</dbReference>
<keyword evidence="3" id="KW-1185">Reference proteome</keyword>
<dbReference type="EMBL" id="FQZX01000001">
    <property type="protein sequence ID" value="SHJ95081.1"/>
    <property type="molecule type" value="Genomic_DNA"/>
</dbReference>
<dbReference type="InterPro" id="IPR057561">
    <property type="entry name" value="NADase_transloc"/>
</dbReference>
<feature type="domain" description="NAD glycohydrolase translocation F5/8 type C" evidence="1">
    <location>
        <begin position="107"/>
        <end position="278"/>
    </location>
</feature>
<organism evidence="2 3">
    <name type="scientific">Maribacter aquivivus</name>
    <dbReference type="NCBI Taxonomy" id="228958"/>
    <lineage>
        <taxon>Bacteria</taxon>
        <taxon>Pseudomonadati</taxon>
        <taxon>Bacteroidota</taxon>
        <taxon>Flavobacteriia</taxon>
        <taxon>Flavobacteriales</taxon>
        <taxon>Flavobacteriaceae</taxon>
        <taxon>Maribacter</taxon>
    </lineage>
</organism>
<dbReference type="AlphaFoldDB" id="A0A1M6NH45"/>
<name>A0A1M6NH45_9FLAO</name>
<dbReference type="Pfam" id="PF25302">
    <property type="entry name" value="NADase_transloc"/>
    <property type="match status" value="1"/>
</dbReference>
<protein>
    <recommendedName>
        <fullName evidence="1">NAD glycohydrolase translocation F5/8 type C domain-containing protein</fullName>
    </recommendedName>
</protein>
<proteinExistence type="predicted"/>
<dbReference type="RefSeq" id="WP_073243606.1">
    <property type="nucleotide sequence ID" value="NZ_FQZX01000001.1"/>
</dbReference>
<accession>A0A1M6NH45</accession>